<name>A0A8H5CCW9_9AGAR</name>
<gene>
    <name evidence="2" type="ORF">D9611_009887</name>
</gene>
<accession>A0A8H5CCW9</accession>
<dbReference type="AlphaFoldDB" id="A0A8H5CCW9"/>
<sequence length="295" mass="32878">MSEYEACFTSPIQAMVLIRDALVDYGALAASNNDAGLDFLFSKIIVPRGVRRGVLVEPKGLATEAESDGDDGPRLFQSMSTLSRMMLGQSKPPSSSRTANPLEGLEAIFYFFCYTVLKFHGDGRKKSESDRVHRALRAWPNADPAIAYAAKKSLMTVKLTAQNFTRNIDSSTWGEPCRTLFERYRTFVQKSVYNKITIEVQKSSTDTVDSLTQSHNFMPPQEVVAHYREIKSYFDHAIGTYSMAFYRTPVSTPTGVSTIPFPGTPSRREYHLGPATSKGMPGKGKYQDPESYFAL</sequence>
<evidence type="ECO:0000256" key="1">
    <source>
        <dbReference type="SAM" id="MobiDB-lite"/>
    </source>
</evidence>
<organism evidence="2 3">
    <name type="scientific">Ephemerocybe angulata</name>
    <dbReference type="NCBI Taxonomy" id="980116"/>
    <lineage>
        <taxon>Eukaryota</taxon>
        <taxon>Fungi</taxon>
        <taxon>Dikarya</taxon>
        <taxon>Basidiomycota</taxon>
        <taxon>Agaricomycotina</taxon>
        <taxon>Agaricomycetes</taxon>
        <taxon>Agaricomycetidae</taxon>
        <taxon>Agaricales</taxon>
        <taxon>Agaricineae</taxon>
        <taxon>Psathyrellaceae</taxon>
        <taxon>Ephemerocybe</taxon>
    </lineage>
</organism>
<dbReference type="OrthoDB" id="3071912at2759"/>
<dbReference type="Proteomes" id="UP000541558">
    <property type="component" value="Unassembled WGS sequence"/>
</dbReference>
<dbReference type="EMBL" id="JAACJK010000008">
    <property type="protein sequence ID" value="KAF5339411.1"/>
    <property type="molecule type" value="Genomic_DNA"/>
</dbReference>
<keyword evidence="3" id="KW-1185">Reference proteome</keyword>
<proteinExistence type="predicted"/>
<feature type="region of interest" description="Disordered" evidence="1">
    <location>
        <begin position="260"/>
        <end position="287"/>
    </location>
</feature>
<evidence type="ECO:0000313" key="3">
    <source>
        <dbReference type="Proteomes" id="UP000541558"/>
    </source>
</evidence>
<comment type="caution">
    <text evidence="2">The sequence shown here is derived from an EMBL/GenBank/DDBJ whole genome shotgun (WGS) entry which is preliminary data.</text>
</comment>
<protein>
    <recommendedName>
        <fullName evidence="4">Fungal-type protein kinase domain-containing protein</fullName>
    </recommendedName>
</protein>
<reference evidence="2 3" key="1">
    <citation type="journal article" date="2020" name="ISME J.">
        <title>Uncovering the hidden diversity of litter-decomposition mechanisms in mushroom-forming fungi.</title>
        <authorList>
            <person name="Floudas D."/>
            <person name="Bentzer J."/>
            <person name="Ahren D."/>
            <person name="Johansson T."/>
            <person name="Persson P."/>
            <person name="Tunlid A."/>
        </authorList>
    </citation>
    <scope>NUCLEOTIDE SEQUENCE [LARGE SCALE GENOMIC DNA]</scope>
    <source>
        <strain evidence="2 3">CBS 175.51</strain>
    </source>
</reference>
<evidence type="ECO:0000313" key="2">
    <source>
        <dbReference type="EMBL" id="KAF5339411.1"/>
    </source>
</evidence>
<evidence type="ECO:0008006" key="4">
    <source>
        <dbReference type="Google" id="ProtNLM"/>
    </source>
</evidence>